<sequence>MWPFLIDVFYFLPFSVFACTVEVMCLWSLILSHAFSHVFHCTSCNKKQKHLWLRTNFPCEITFFLNVI</sequence>
<keyword evidence="1" id="KW-0812">Transmembrane</keyword>
<protein>
    <submittedName>
        <fullName evidence="2">Uncharacterized protein</fullName>
    </submittedName>
</protein>
<organism evidence="2">
    <name type="scientific">Anguilla anguilla</name>
    <name type="common">European freshwater eel</name>
    <name type="synonym">Muraena anguilla</name>
    <dbReference type="NCBI Taxonomy" id="7936"/>
    <lineage>
        <taxon>Eukaryota</taxon>
        <taxon>Metazoa</taxon>
        <taxon>Chordata</taxon>
        <taxon>Craniata</taxon>
        <taxon>Vertebrata</taxon>
        <taxon>Euteleostomi</taxon>
        <taxon>Actinopterygii</taxon>
        <taxon>Neopterygii</taxon>
        <taxon>Teleostei</taxon>
        <taxon>Anguilliformes</taxon>
        <taxon>Anguillidae</taxon>
        <taxon>Anguilla</taxon>
    </lineage>
</organism>
<reference evidence="2" key="1">
    <citation type="submission" date="2014-11" db="EMBL/GenBank/DDBJ databases">
        <authorList>
            <person name="Amaro Gonzalez C."/>
        </authorList>
    </citation>
    <scope>NUCLEOTIDE SEQUENCE</scope>
</reference>
<evidence type="ECO:0000313" key="2">
    <source>
        <dbReference type="EMBL" id="JAH10988.1"/>
    </source>
</evidence>
<name>A0A0E9Q4F6_ANGAN</name>
<dbReference type="AlphaFoldDB" id="A0A0E9Q4F6"/>
<dbReference type="EMBL" id="GBXM01097589">
    <property type="protein sequence ID" value="JAH10988.1"/>
    <property type="molecule type" value="Transcribed_RNA"/>
</dbReference>
<keyword evidence="1" id="KW-1133">Transmembrane helix</keyword>
<feature type="transmembrane region" description="Helical" evidence="1">
    <location>
        <begin position="12"/>
        <end position="39"/>
    </location>
</feature>
<proteinExistence type="predicted"/>
<evidence type="ECO:0000256" key="1">
    <source>
        <dbReference type="SAM" id="Phobius"/>
    </source>
</evidence>
<accession>A0A0E9Q4F6</accession>
<keyword evidence="1" id="KW-0472">Membrane</keyword>
<reference evidence="2" key="2">
    <citation type="journal article" date="2015" name="Fish Shellfish Immunol.">
        <title>Early steps in the European eel (Anguilla anguilla)-Vibrio vulnificus interaction in the gills: Role of the RtxA13 toxin.</title>
        <authorList>
            <person name="Callol A."/>
            <person name="Pajuelo D."/>
            <person name="Ebbesson L."/>
            <person name="Teles M."/>
            <person name="MacKenzie S."/>
            <person name="Amaro C."/>
        </authorList>
    </citation>
    <scope>NUCLEOTIDE SEQUENCE</scope>
</reference>